<comment type="caution">
    <text evidence="2">The sequence shown here is derived from an EMBL/GenBank/DDBJ whole genome shotgun (WGS) entry which is preliminary data.</text>
</comment>
<feature type="transmembrane region" description="Helical" evidence="1">
    <location>
        <begin position="65"/>
        <end position="84"/>
    </location>
</feature>
<keyword evidence="1" id="KW-0472">Membrane</keyword>
<reference evidence="2 3" key="1">
    <citation type="journal article" date="2015" name="Nature">
        <title>rRNA introns, odd ribosomes, and small enigmatic genomes across a large radiation of phyla.</title>
        <authorList>
            <person name="Brown C.T."/>
            <person name="Hug L.A."/>
            <person name="Thomas B.C."/>
            <person name="Sharon I."/>
            <person name="Castelle C.J."/>
            <person name="Singh A."/>
            <person name="Wilkins M.J."/>
            <person name="Williams K.H."/>
            <person name="Banfield J.F."/>
        </authorList>
    </citation>
    <scope>NUCLEOTIDE SEQUENCE [LARGE SCALE GENOMIC DNA]</scope>
</reference>
<keyword evidence="1" id="KW-0812">Transmembrane</keyword>
<evidence type="ECO:0000313" key="2">
    <source>
        <dbReference type="EMBL" id="KKU33044.1"/>
    </source>
</evidence>
<dbReference type="Proteomes" id="UP000034794">
    <property type="component" value="Unassembled WGS sequence"/>
</dbReference>
<dbReference type="AlphaFoldDB" id="A0A0G1PJP5"/>
<feature type="transmembrane region" description="Helical" evidence="1">
    <location>
        <begin position="6"/>
        <end position="26"/>
    </location>
</feature>
<evidence type="ECO:0000313" key="3">
    <source>
        <dbReference type="Proteomes" id="UP000034794"/>
    </source>
</evidence>
<keyword evidence="1" id="KW-1133">Transmembrane helix</keyword>
<sequence length="86" mass="9646">MNTFLLVTDVVLLAIFGASMISDFVLFVHQGRHLVPSYYQTISLIFLLMGIVNFGLMVFISELAFNLFLIALGCLFISACYAWCAR</sequence>
<proteinExistence type="predicted"/>
<feature type="transmembrane region" description="Helical" evidence="1">
    <location>
        <begin position="38"/>
        <end position="59"/>
    </location>
</feature>
<gene>
    <name evidence="2" type="ORF">UX47_C0006G0015</name>
</gene>
<protein>
    <submittedName>
        <fullName evidence="2">Uncharacterized protein</fullName>
    </submittedName>
</protein>
<dbReference type="EMBL" id="LCMI01000006">
    <property type="protein sequence ID" value="KKU33044.1"/>
    <property type="molecule type" value="Genomic_DNA"/>
</dbReference>
<organism evidence="2 3">
    <name type="scientific">Candidatus Collierbacteria bacterium GW2011_GWA2_46_26</name>
    <dbReference type="NCBI Taxonomy" id="1618381"/>
    <lineage>
        <taxon>Bacteria</taxon>
        <taxon>Candidatus Collieribacteriota</taxon>
    </lineage>
</organism>
<evidence type="ECO:0000256" key="1">
    <source>
        <dbReference type="SAM" id="Phobius"/>
    </source>
</evidence>
<accession>A0A0G1PJP5</accession>
<name>A0A0G1PJP5_9BACT</name>